<evidence type="ECO:0008006" key="4">
    <source>
        <dbReference type="Google" id="ProtNLM"/>
    </source>
</evidence>
<sequence length="405" mass="44293">MKRVMVLIVFLMFALTPLSEACMSPTDVYAVEVVLNKPGIIYKPYPAFNALHNAIVENDTFIFRSHYDKRLVVVLWNASDGPHLRIEIPAEWRETGLTKTAFNASLLITTDALEKLKADGWKTRDNLTFTRDNVTITLTPVAGEECTLDGDCATGGCSGEVCAPREEATRIVTPCVYREWYTCLGLTSCGCVNGICTWKPNDAFESCLREHGIDPEKVIRAGLVRVEVEAYNMEPGEVEAAVKDFLSAFGVDCNPALTFVEPMSGRLVPVVDSSEVNFSEAVKVELEWLRDVGVLQISDEDIEAIAKVAGPGKAGPNSHIGWYETKDGTYAWIPYEESLNPMLVRCTTDEVPTYNLPNGTAYVGPTVTQSPSTDATTSTESSPNGGICGPALVVGLSLFAFLRRR</sequence>
<name>B6YUB5_THEON</name>
<evidence type="ECO:0000313" key="2">
    <source>
        <dbReference type="EMBL" id="ACJ17100.1"/>
    </source>
</evidence>
<dbReference type="HOGENOM" id="CLU_679022_0_0_2"/>
<dbReference type="GeneID" id="7018649"/>
<dbReference type="PATRIC" id="fig|523850.10.peg.1624"/>
<dbReference type="InterPro" id="IPR027556">
    <property type="entry name" value="Heavy_Cys_CGP"/>
</dbReference>
<dbReference type="AlphaFoldDB" id="B6YUB5"/>
<feature type="compositionally biased region" description="Polar residues" evidence="1">
    <location>
        <begin position="366"/>
        <end position="384"/>
    </location>
</feature>
<protein>
    <recommendedName>
        <fullName evidence="4">Eight-cysteine-cluster domain-containing protein</fullName>
    </recommendedName>
</protein>
<organism evidence="2 3">
    <name type="scientific">Thermococcus onnurineus (strain NA1)</name>
    <dbReference type="NCBI Taxonomy" id="523850"/>
    <lineage>
        <taxon>Archaea</taxon>
        <taxon>Methanobacteriati</taxon>
        <taxon>Methanobacteriota</taxon>
        <taxon>Thermococci</taxon>
        <taxon>Thermococcales</taxon>
        <taxon>Thermococcaceae</taxon>
        <taxon>Thermococcus</taxon>
    </lineage>
</organism>
<dbReference type="Proteomes" id="UP000002727">
    <property type="component" value="Chromosome"/>
</dbReference>
<proteinExistence type="predicted"/>
<keyword evidence="3" id="KW-1185">Reference proteome</keyword>
<dbReference type="RefSeq" id="WP_012572572.1">
    <property type="nucleotide sequence ID" value="NC_011529.1"/>
</dbReference>
<dbReference type="EMBL" id="CP000855">
    <property type="protein sequence ID" value="ACJ17100.1"/>
    <property type="molecule type" value="Genomic_DNA"/>
</dbReference>
<evidence type="ECO:0000256" key="1">
    <source>
        <dbReference type="SAM" id="MobiDB-lite"/>
    </source>
</evidence>
<dbReference type="NCBIfam" id="TIGR04292">
    <property type="entry name" value="heavy_Cys_CGP"/>
    <property type="match status" value="1"/>
</dbReference>
<evidence type="ECO:0000313" key="3">
    <source>
        <dbReference type="Proteomes" id="UP000002727"/>
    </source>
</evidence>
<dbReference type="InterPro" id="IPR027553">
    <property type="entry name" value="Heavy_Cys"/>
</dbReference>
<dbReference type="InterPro" id="IPR027552">
    <property type="entry name" value="CGP_CTERM"/>
</dbReference>
<dbReference type="KEGG" id="ton:TON_1610"/>
<reference evidence="2 3" key="1">
    <citation type="journal article" date="2008" name="J. Bacteriol.">
        <title>The complete genome sequence of Thermococcus onnurineus NA1 reveals a mixed heterotrophic and carboxydotrophic metabolism.</title>
        <authorList>
            <person name="Lee H.S."/>
            <person name="Kang S.G."/>
            <person name="Bae S.S."/>
            <person name="Lim J.K."/>
            <person name="Cho Y."/>
            <person name="Kim Y.J."/>
            <person name="Jeon J.H."/>
            <person name="Cha S.S."/>
            <person name="Kwon K.K."/>
            <person name="Kim H.T."/>
            <person name="Park C.J."/>
            <person name="Lee H.W."/>
            <person name="Kim S.I."/>
            <person name="Chun J."/>
            <person name="Colwell R.R."/>
            <person name="Kim S.J."/>
            <person name="Lee J.H."/>
        </authorList>
    </citation>
    <scope>NUCLEOTIDE SEQUENCE [LARGE SCALE GENOMIC DNA]</scope>
    <source>
        <strain evidence="2 3">NA1</strain>
    </source>
</reference>
<feature type="region of interest" description="Disordered" evidence="1">
    <location>
        <begin position="365"/>
        <end position="384"/>
    </location>
</feature>
<dbReference type="OrthoDB" id="31553at2157"/>
<dbReference type="NCBIfam" id="TIGR04289">
    <property type="entry name" value="heavy_Cys"/>
    <property type="match status" value="1"/>
</dbReference>
<dbReference type="STRING" id="523850.TON_1610"/>
<dbReference type="eggNOG" id="arCOG05839">
    <property type="taxonomic scope" value="Archaea"/>
</dbReference>
<dbReference type="NCBIfam" id="TIGR04288">
    <property type="entry name" value="CGP_CTERM"/>
    <property type="match status" value="1"/>
</dbReference>
<accession>B6YUB5</accession>
<gene>
    <name evidence="2" type="ordered locus">TON_1610</name>
</gene>